<feature type="transmembrane region" description="Helical" evidence="6">
    <location>
        <begin position="392"/>
        <end position="412"/>
    </location>
</feature>
<evidence type="ECO:0000259" key="7">
    <source>
        <dbReference type="PROSITE" id="PS50850"/>
    </source>
</evidence>
<dbReference type="InterPro" id="IPR036259">
    <property type="entry name" value="MFS_trans_sf"/>
</dbReference>
<feature type="domain" description="Major facilitator superfamily (MFS) profile" evidence="7">
    <location>
        <begin position="35"/>
        <end position="418"/>
    </location>
</feature>
<keyword evidence="4 6" id="KW-1133">Transmembrane helix</keyword>
<name>A0ABX1ZFN0_9BACL</name>
<dbReference type="InterPro" id="IPR011701">
    <property type="entry name" value="MFS"/>
</dbReference>
<proteinExistence type="predicted"/>
<reference evidence="8 9" key="1">
    <citation type="submission" date="2019-10" db="EMBL/GenBank/DDBJ databases">
        <title>Description of Paenibacillus choica sp. nov.</title>
        <authorList>
            <person name="Carlier A."/>
            <person name="Qi S."/>
        </authorList>
    </citation>
    <scope>NUCLEOTIDE SEQUENCE [LARGE SCALE GENOMIC DNA]</scope>
    <source>
        <strain evidence="8 9">LMG 31460</strain>
    </source>
</reference>
<keyword evidence="3 6" id="KW-0812">Transmembrane</keyword>
<feature type="transmembrane region" description="Helical" evidence="6">
    <location>
        <begin position="128"/>
        <end position="149"/>
    </location>
</feature>
<dbReference type="PANTHER" id="PTHR42910:SF1">
    <property type="entry name" value="MAJOR FACILITATOR SUPERFAMILY (MFS) PROFILE DOMAIN-CONTAINING PROTEIN"/>
    <property type="match status" value="1"/>
</dbReference>
<feature type="transmembrane region" description="Helical" evidence="6">
    <location>
        <begin position="161"/>
        <end position="179"/>
    </location>
</feature>
<feature type="transmembrane region" description="Helical" evidence="6">
    <location>
        <begin position="366"/>
        <end position="386"/>
    </location>
</feature>
<dbReference type="CDD" id="cd17324">
    <property type="entry name" value="MFS_NepI_like"/>
    <property type="match status" value="1"/>
</dbReference>
<evidence type="ECO:0000256" key="3">
    <source>
        <dbReference type="ARBA" id="ARBA00022692"/>
    </source>
</evidence>
<feature type="transmembrane region" description="Helical" evidence="6">
    <location>
        <begin position="37"/>
        <end position="60"/>
    </location>
</feature>
<keyword evidence="5 6" id="KW-0472">Membrane</keyword>
<feature type="transmembrane region" description="Helical" evidence="6">
    <location>
        <begin position="242"/>
        <end position="263"/>
    </location>
</feature>
<feature type="transmembrane region" description="Helical" evidence="6">
    <location>
        <begin position="72"/>
        <end position="92"/>
    </location>
</feature>
<evidence type="ECO:0000256" key="1">
    <source>
        <dbReference type="ARBA" id="ARBA00004651"/>
    </source>
</evidence>
<evidence type="ECO:0000256" key="2">
    <source>
        <dbReference type="ARBA" id="ARBA00022448"/>
    </source>
</evidence>
<organism evidence="8 9">
    <name type="scientific">Paenibacillus germinis</name>
    <dbReference type="NCBI Taxonomy" id="2654979"/>
    <lineage>
        <taxon>Bacteria</taxon>
        <taxon>Bacillati</taxon>
        <taxon>Bacillota</taxon>
        <taxon>Bacilli</taxon>
        <taxon>Bacillales</taxon>
        <taxon>Paenibacillaceae</taxon>
        <taxon>Paenibacillus</taxon>
    </lineage>
</organism>
<sequence>MEEVKEKVAVRTAIKANSSLGTLFTSDSVHSSSMTRYVTLLFAVACGMSVANIYFAQPILDNLSSEFGIDHSTIGILITITQIFYAVGLLMLVPLGDLLNQRRLIIGQMLLSMIALVIVGTASSSTVLFAGMALVGLLAVVTQTLVAFAATMAAPAERGRVVGMITSGIVIGILLARSISGILTDLAGWRSVYLVSAALMFFMVCALFRVLPNVERKGKLLSYPQLLRSVLMLLVKERILRIRAILALLIFSAFSILWTPLVLPLSAPPLSLSHTAIGAFGLVGVVGALAAARAGKLADRGYGQRTTGIALILLLISWLLISRTEQSLFALVIGIVLLDLAVQAVHVTNQSMIFSLHAEARSRLAAGYMVFYSIGSAAGSIASTHIYAHYGWNGVCLLGASVSALALLFWAMTYRDRAAALK</sequence>
<evidence type="ECO:0000256" key="4">
    <source>
        <dbReference type="ARBA" id="ARBA00022989"/>
    </source>
</evidence>
<evidence type="ECO:0000313" key="9">
    <source>
        <dbReference type="Proteomes" id="UP000658690"/>
    </source>
</evidence>
<dbReference type="InterPro" id="IPR020846">
    <property type="entry name" value="MFS_dom"/>
</dbReference>
<dbReference type="Pfam" id="PF07690">
    <property type="entry name" value="MFS_1"/>
    <property type="match status" value="1"/>
</dbReference>
<dbReference type="Proteomes" id="UP000658690">
    <property type="component" value="Unassembled WGS sequence"/>
</dbReference>
<accession>A0ABX1ZFN0</accession>
<evidence type="ECO:0000256" key="5">
    <source>
        <dbReference type="ARBA" id="ARBA00023136"/>
    </source>
</evidence>
<keyword evidence="9" id="KW-1185">Reference proteome</keyword>
<gene>
    <name evidence="8" type="ORF">GC102_37385</name>
</gene>
<keyword evidence="2" id="KW-0813">Transport</keyword>
<feature type="transmembrane region" description="Helical" evidence="6">
    <location>
        <begin position="327"/>
        <end position="345"/>
    </location>
</feature>
<dbReference type="PROSITE" id="PS50850">
    <property type="entry name" value="MFS"/>
    <property type="match status" value="1"/>
</dbReference>
<feature type="transmembrane region" description="Helical" evidence="6">
    <location>
        <begin position="191"/>
        <end position="211"/>
    </location>
</feature>
<feature type="transmembrane region" description="Helical" evidence="6">
    <location>
        <begin position="302"/>
        <end position="321"/>
    </location>
</feature>
<feature type="transmembrane region" description="Helical" evidence="6">
    <location>
        <begin position="275"/>
        <end position="295"/>
    </location>
</feature>
<dbReference type="EMBL" id="WHOC01000195">
    <property type="protein sequence ID" value="NOU91359.1"/>
    <property type="molecule type" value="Genomic_DNA"/>
</dbReference>
<evidence type="ECO:0000256" key="6">
    <source>
        <dbReference type="SAM" id="Phobius"/>
    </source>
</evidence>
<dbReference type="PANTHER" id="PTHR42910">
    <property type="entry name" value="TRANSPORTER SCO4007-RELATED"/>
    <property type="match status" value="1"/>
</dbReference>
<dbReference type="Gene3D" id="1.20.1250.20">
    <property type="entry name" value="MFS general substrate transporter like domains"/>
    <property type="match status" value="1"/>
</dbReference>
<evidence type="ECO:0000313" key="8">
    <source>
        <dbReference type="EMBL" id="NOU91359.1"/>
    </source>
</evidence>
<protein>
    <submittedName>
        <fullName evidence="8">MFS transporter</fullName>
    </submittedName>
</protein>
<dbReference type="SUPFAM" id="SSF103473">
    <property type="entry name" value="MFS general substrate transporter"/>
    <property type="match status" value="1"/>
</dbReference>
<feature type="transmembrane region" description="Helical" evidence="6">
    <location>
        <begin position="104"/>
        <end position="122"/>
    </location>
</feature>
<comment type="subcellular location">
    <subcellularLocation>
        <location evidence="1">Cell membrane</location>
        <topology evidence="1">Multi-pass membrane protein</topology>
    </subcellularLocation>
</comment>
<comment type="caution">
    <text evidence="8">The sequence shown here is derived from an EMBL/GenBank/DDBJ whole genome shotgun (WGS) entry which is preliminary data.</text>
</comment>